<dbReference type="EC" id="3.5.4.43" evidence="1"/>
<keyword evidence="1" id="KW-0378">Hydrolase</keyword>
<dbReference type="EMBL" id="BBMS01000090">
    <property type="protein sequence ID" value="GAL30282.1"/>
    <property type="molecule type" value="Genomic_DNA"/>
</dbReference>
<organism evidence="1 2">
    <name type="scientific">Vibrio variabilis</name>
    <dbReference type="NCBI Taxonomy" id="990271"/>
    <lineage>
        <taxon>Bacteria</taxon>
        <taxon>Pseudomonadati</taxon>
        <taxon>Pseudomonadota</taxon>
        <taxon>Gammaproteobacteria</taxon>
        <taxon>Vibrionales</taxon>
        <taxon>Vibrionaceae</taxon>
        <taxon>Vibrio</taxon>
    </lineage>
</organism>
<protein>
    <submittedName>
        <fullName evidence="1">Guanine deaminase</fullName>
        <ecNumber evidence="1">3.5.4.3</ecNumber>
        <ecNumber evidence="1">3.5.4.43</ecNumber>
    </submittedName>
</protein>
<reference evidence="2" key="1">
    <citation type="submission" date="2014-09" db="EMBL/GenBank/DDBJ databases">
        <title>Vibrio variabilis JCM 19239. (C206) whole genome shotgun sequence.</title>
        <authorList>
            <person name="Sawabe T."/>
            <person name="Meirelles P."/>
            <person name="Nakanishi M."/>
            <person name="Sayaka M."/>
            <person name="Hattori M."/>
            <person name="Ohkuma M."/>
        </authorList>
    </citation>
    <scope>NUCLEOTIDE SEQUENCE [LARGE SCALE GENOMIC DNA]</scope>
    <source>
        <strain evidence="2">JCM 19239</strain>
    </source>
</reference>
<keyword evidence="2" id="KW-1185">Reference proteome</keyword>
<dbReference type="EC" id="3.5.4.3" evidence="1"/>
<dbReference type="Gene3D" id="2.30.40.10">
    <property type="entry name" value="Urease, subunit C, domain 1"/>
    <property type="match status" value="1"/>
</dbReference>
<evidence type="ECO:0000313" key="2">
    <source>
        <dbReference type="Proteomes" id="UP000029223"/>
    </source>
</evidence>
<comment type="caution">
    <text evidence="1">The sequence shown here is derived from an EMBL/GenBank/DDBJ whole genome shotgun (WGS) entry which is preliminary data.</text>
</comment>
<gene>
    <name evidence="1" type="ORF">JCM19239_5714</name>
</gene>
<evidence type="ECO:0000313" key="1">
    <source>
        <dbReference type="EMBL" id="GAL30282.1"/>
    </source>
</evidence>
<name>A0ABQ0JNE0_9VIBR</name>
<accession>A0ABQ0JNE0</accession>
<dbReference type="GO" id="GO:0018763">
    <property type="term" value="F:hydroxydechloroatrazine ethylaminohydrolase activity"/>
    <property type="evidence" value="ECO:0007669"/>
    <property type="project" value="UniProtKB-EC"/>
</dbReference>
<dbReference type="InterPro" id="IPR011059">
    <property type="entry name" value="Metal-dep_hydrolase_composite"/>
</dbReference>
<proteinExistence type="predicted"/>
<sequence>METVWIKNPLAIYTGTTEDAGGGIVVMGSRIVELVASNQEPTTTITSVIDASQHVVTPGLSMPIITFIKR</sequence>
<dbReference type="GO" id="GO:0008892">
    <property type="term" value="F:guanine deaminase activity"/>
    <property type="evidence" value="ECO:0007669"/>
    <property type="project" value="UniProtKB-EC"/>
</dbReference>
<dbReference type="Proteomes" id="UP000029223">
    <property type="component" value="Unassembled WGS sequence"/>
</dbReference>